<sequence>MQQLSPEGRQALDDIARRHGFSSEAVTSMLWSVVQGNGSMAQFGHPEFGGAGQWMRGGMTMVSDMFNNALKARVDGLCNELSALVANQPGLVQSGSFQTQSQGSGYGGQGGQQQSSWSGGAQPSPGGFSASGGASLFVPAPGGGDWWGPSLRWPDATGAQNGVRYAYFSQARRLAIEVNGRVTIYDTLDHHIGGFSQQQSGSGSLSFNSQYGLVDVVSLPVVSVDGQAPAAPAPVQAAPAAWGAQPPSPAPVQSPLPSNSAAGGLPQGLDVFAAIDKLAELHARGVLTVEEFSAKKAELLSRL</sequence>
<evidence type="ECO:0000256" key="1">
    <source>
        <dbReference type="SAM" id="MobiDB-lite"/>
    </source>
</evidence>
<feature type="region of interest" description="Disordered" evidence="1">
    <location>
        <begin position="239"/>
        <end position="260"/>
    </location>
</feature>
<comment type="caution">
    <text evidence="3">The sequence shown here is derived from an EMBL/GenBank/DDBJ whole genome shotgun (WGS) entry which is preliminary data.</text>
</comment>
<name>A0ABU5IAA5_9BURK</name>
<dbReference type="RefSeq" id="WP_322464701.1">
    <property type="nucleotide sequence ID" value="NZ_JAXOJX010000005.1"/>
</dbReference>
<evidence type="ECO:0000313" key="4">
    <source>
        <dbReference type="Proteomes" id="UP001293718"/>
    </source>
</evidence>
<evidence type="ECO:0000259" key="2">
    <source>
        <dbReference type="Pfam" id="PF09851"/>
    </source>
</evidence>
<feature type="compositionally biased region" description="Low complexity" evidence="1">
    <location>
        <begin position="112"/>
        <end position="134"/>
    </location>
</feature>
<feature type="region of interest" description="Disordered" evidence="1">
    <location>
        <begin position="95"/>
        <end position="134"/>
    </location>
</feature>
<organism evidence="3 4">
    <name type="scientific">Azohydromonas lata</name>
    <dbReference type="NCBI Taxonomy" id="45677"/>
    <lineage>
        <taxon>Bacteria</taxon>
        <taxon>Pseudomonadati</taxon>
        <taxon>Pseudomonadota</taxon>
        <taxon>Betaproteobacteria</taxon>
        <taxon>Burkholderiales</taxon>
        <taxon>Sphaerotilaceae</taxon>
        <taxon>Azohydromonas</taxon>
    </lineage>
</organism>
<proteinExistence type="predicted"/>
<gene>
    <name evidence="3" type="ORF">SM757_05565</name>
</gene>
<dbReference type="EMBL" id="JAXOJX010000005">
    <property type="protein sequence ID" value="MDZ5456034.1"/>
    <property type="molecule type" value="Genomic_DNA"/>
</dbReference>
<dbReference type="Proteomes" id="UP001293718">
    <property type="component" value="Unassembled WGS sequence"/>
</dbReference>
<evidence type="ECO:0000313" key="3">
    <source>
        <dbReference type="EMBL" id="MDZ5456034.1"/>
    </source>
</evidence>
<protein>
    <submittedName>
        <fullName evidence="3">SHOCT domain-containing protein</fullName>
    </submittedName>
</protein>
<accession>A0ABU5IAA5</accession>
<reference evidence="3 4" key="1">
    <citation type="submission" date="2023-11" db="EMBL/GenBank/DDBJ databases">
        <title>Draft genome of Azohydromonas lata strain H1 (DSM1123), a polyhydroxyalkanoate producer.</title>
        <authorList>
            <person name="Traversa D."/>
            <person name="D'Addabbo P."/>
            <person name="Pazzani C."/>
            <person name="Manzari C."/>
            <person name="Chiara M."/>
            <person name="Scrascia M."/>
        </authorList>
    </citation>
    <scope>NUCLEOTIDE SEQUENCE [LARGE SCALE GENOMIC DNA]</scope>
    <source>
        <strain evidence="3 4">H1</strain>
    </source>
</reference>
<dbReference type="Pfam" id="PF09851">
    <property type="entry name" value="SHOCT"/>
    <property type="match status" value="1"/>
</dbReference>
<keyword evidence="4" id="KW-1185">Reference proteome</keyword>
<dbReference type="InterPro" id="IPR018649">
    <property type="entry name" value="SHOCT"/>
</dbReference>
<feature type="domain" description="SHOCT" evidence="2">
    <location>
        <begin position="273"/>
        <end position="300"/>
    </location>
</feature>